<accession>A0A3P6FCH2</accession>
<dbReference type="Pfam" id="PF13966">
    <property type="entry name" value="zf-RVT"/>
    <property type="match status" value="1"/>
</dbReference>
<sequence length="192" mass="22676">MIEEDPLSKFSASRTWETIRNRAPTVTWADSVWFKSCTPRHAFLMWIAQHDRMPTRARLFSWGLGTSPNCCLCDSAPESRDHLLLRCEVSEQIWELILRRLGYSHSCFMSWTAFIEWLSITNSHVPRILKRLVAHATIYHIWAERNKRLHDGISSTPRTICKLIDRNIRDTILRKPHKKSFETLMLSWLRND</sequence>
<proteinExistence type="predicted"/>
<evidence type="ECO:0000259" key="1">
    <source>
        <dbReference type="Pfam" id="PF13966"/>
    </source>
</evidence>
<protein>
    <recommendedName>
        <fullName evidence="1">Reverse transcriptase zinc-binding domain-containing protein</fullName>
    </recommendedName>
</protein>
<name>A0A3P6FCH2_BRAOL</name>
<gene>
    <name evidence="2" type="ORF">BOLC5T30702H</name>
</gene>
<dbReference type="InterPro" id="IPR026960">
    <property type="entry name" value="RVT-Znf"/>
</dbReference>
<dbReference type="EMBL" id="LR031877">
    <property type="protein sequence ID" value="VDD43155.1"/>
    <property type="molecule type" value="Genomic_DNA"/>
</dbReference>
<organism evidence="2">
    <name type="scientific">Brassica oleracea</name>
    <name type="common">Wild cabbage</name>
    <dbReference type="NCBI Taxonomy" id="3712"/>
    <lineage>
        <taxon>Eukaryota</taxon>
        <taxon>Viridiplantae</taxon>
        <taxon>Streptophyta</taxon>
        <taxon>Embryophyta</taxon>
        <taxon>Tracheophyta</taxon>
        <taxon>Spermatophyta</taxon>
        <taxon>Magnoliopsida</taxon>
        <taxon>eudicotyledons</taxon>
        <taxon>Gunneridae</taxon>
        <taxon>Pentapetalae</taxon>
        <taxon>rosids</taxon>
        <taxon>malvids</taxon>
        <taxon>Brassicales</taxon>
        <taxon>Brassicaceae</taxon>
        <taxon>Brassiceae</taxon>
        <taxon>Brassica</taxon>
    </lineage>
</organism>
<dbReference type="PANTHER" id="PTHR33116:SF78">
    <property type="entry name" value="OS12G0587133 PROTEIN"/>
    <property type="match status" value="1"/>
</dbReference>
<reference evidence="2" key="1">
    <citation type="submission" date="2018-11" db="EMBL/GenBank/DDBJ databases">
        <authorList>
            <consortium name="Genoscope - CEA"/>
            <person name="William W."/>
        </authorList>
    </citation>
    <scope>NUCLEOTIDE SEQUENCE</scope>
</reference>
<evidence type="ECO:0000313" key="2">
    <source>
        <dbReference type="EMBL" id="VDD43155.1"/>
    </source>
</evidence>
<dbReference type="AlphaFoldDB" id="A0A3P6FCH2"/>
<dbReference type="PANTHER" id="PTHR33116">
    <property type="entry name" value="REVERSE TRANSCRIPTASE ZINC-BINDING DOMAIN-CONTAINING PROTEIN-RELATED-RELATED"/>
    <property type="match status" value="1"/>
</dbReference>
<feature type="domain" description="Reverse transcriptase zinc-binding" evidence="1">
    <location>
        <begin position="10"/>
        <end position="94"/>
    </location>
</feature>